<feature type="region of interest" description="Disordered" evidence="1">
    <location>
        <begin position="74"/>
        <end position="96"/>
    </location>
</feature>
<name>A0A1B8AKZ5_FUSPO</name>
<feature type="compositionally biased region" description="Low complexity" evidence="1">
    <location>
        <begin position="83"/>
        <end position="96"/>
    </location>
</feature>
<protein>
    <submittedName>
        <fullName evidence="2">Uncharacterized protein</fullName>
    </submittedName>
</protein>
<dbReference type="AlphaFoldDB" id="A0A1B8AKZ5"/>
<accession>A0A1B8AKZ5</accession>
<evidence type="ECO:0000313" key="2">
    <source>
        <dbReference type="EMBL" id="OBS21295.1"/>
    </source>
</evidence>
<organism evidence="2 3">
    <name type="scientific">Fusarium poae</name>
    <dbReference type="NCBI Taxonomy" id="36050"/>
    <lineage>
        <taxon>Eukaryota</taxon>
        <taxon>Fungi</taxon>
        <taxon>Dikarya</taxon>
        <taxon>Ascomycota</taxon>
        <taxon>Pezizomycotina</taxon>
        <taxon>Sordariomycetes</taxon>
        <taxon>Hypocreomycetidae</taxon>
        <taxon>Hypocreales</taxon>
        <taxon>Nectriaceae</taxon>
        <taxon>Fusarium</taxon>
    </lineage>
</organism>
<reference evidence="2 3" key="1">
    <citation type="submission" date="2016-06" db="EMBL/GenBank/DDBJ databases">
        <title>Living apart together: crosstalk between the core and supernumerary genomes in a fungal plant pathogen.</title>
        <authorList>
            <person name="Vanheule A."/>
            <person name="Audenaert K."/>
            <person name="Warris S."/>
            <person name="Van De Geest H."/>
            <person name="Schijlen E."/>
            <person name="Hofte M."/>
            <person name="De Saeger S."/>
            <person name="Haesaert G."/>
            <person name="Waalwijk C."/>
            <person name="Van Der Lee T."/>
        </authorList>
    </citation>
    <scope>NUCLEOTIDE SEQUENCE [LARGE SCALE GENOMIC DNA]</scope>
    <source>
        <strain evidence="2 3">2516</strain>
    </source>
</reference>
<proteinExistence type="predicted"/>
<evidence type="ECO:0000256" key="1">
    <source>
        <dbReference type="SAM" id="MobiDB-lite"/>
    </source>
</evidence>
<dbReference type="Proteomes" id="UP000091967">
    <property type="component" value="Unassembled WGS sequence"/>
</dbReference>
<keyword evidence="3" id="KW-1185">Reference proteome</keyword>
<comment type="caution">
    <text evidence="2">The sequence shown here is derived from an EMBL/GenBank/DDBJ whole genome shotgun (WGS) entry which is preliminary data.</text>
</comment>
<sequence length="96" mass="10411">MTQHSTAPRFRWPERVQVGALSCTSQLTPHLATSTINAFSTPLTPRHGSIELPSLARKDPSFDCNIHIPSIHPSWTSALHTGPSSSYSPSSSFLSP</sequence>
<gene>
    <name evidence="2" type="ORF">FPOA_07633</name>
</gene>
<evidence type="ECO:0000313" key="3">
    <source>
        <dbReference type="Proteomes" id="UP000091967"/>
    </source>
</evidence>
<dbReference type="EMBL" id="LYXU01000003">
    <property type="protein sequence ID" value="OBS21295.1"/>
    <property type="molecule type" value="Genomic_DNA"/>
</dbReference>